<name>A0AAV4ADI1_9GAST</name>
<comment type="caution">
    <text evidence="1">The sequence shown here is derived from an EMBL/GenBank/DDBJ whole genome shotgun (WGS) entry which is preliminary data.</text>
</comment>
<dbReference type="Proteomes" id="UP000735302">
    <property type="component" value="Unassembled WGS sequence"/>
</dbReference>
<accession>A0AAV4ADI1</accession>
<protein>
    <submittedName>
        <fullName evidence="1">Uncharacterized protein</fullName>
    </submittedName>
</protein>
<organism evidence="1 2">
    <name type="scientific">Plakobranchus ocellatus</name>
    <dbReference type="NCBI Taxonomy" id="259542"/>
    <lineage>
        <taxon>Eukaryota</taxon>
        <taxon>Metazoa</taxon>
        <taxon>Spiralia</taxon>
        <taxon>Lophotrochozoa</taxon>
        <taxon>Mollusca</taxon>
        <taxon>Gastropoda</taxon>
        <taxon>Heterobranchia</taxon>
        <taxon>Euthyneura</taxon>
        <taxon>Panpulmonata</taxon>
        <taxon>Sacoglossa</taxon>
        <taxon>Placobranchoidea</taxon>
        <taxon>Plakobranchidae</taxon>
        <taxon>Plakobranchus</taxon>
    </lineage>
</organism>
<dbReference type="EMBL" id="BLXT01004061">
    <property type="protein sequence ID" value="GFO09236.1"/>
    <property type="molecule type" value="Genomic_DNA"/>
</dbReference>
<proteinExistence type="predicted"/>
<dbReference type="AlphaFoldDB" id="A0AAV4ADI1"/>
<evidence type="ECO:0000313" key="1">
    <source>
        <dbReference type="EMBL" id="GFO09236.1"/>
    </source>
</evidence>
<keyword evidence="2" id="KW-1185">Reference proteome</keyword>
<gene>
    <name evidence="1" type="ORF">PoB_003574100</name>
</gene>
<evidence type="ECO:0000313" key="2">
    <source>
        <dbReference type="Proteomes" id="UP000735302"/>
    </source>
</evidence>
<sequence>MWFLWPYVGRWLGGRERERGVDAGVSAHTCMHTTHSHIPAWPAVPLLCLASQVLRAPRRFPRAPPLISSRPDCGAGPRSNCPGLNQRRYCLGGNSPAAVDTASNIKALISNNNKP</sequence>
<reference evidence="1 2" key="1">
    <citation type="journal article" date="2021" name="Elife">
        <title>Chloroplast acquisition without the gene transfer in kleptoplastic sea slugs, Plakobranchus ocellatus.</title>
        <authorList>
            <person name="Maeda T."/>
            <person name="Takahashi S."/>
            <person name="Yoshida T."/>
            <person name="Shimamura S."/>
            <person name="Takaki Y."/>
            <person name="Nagai Y."/>
            <person name="Toyoda A."/>
            <person name="Suzuki Y."/>
            <person name="Arimoto A."/>
            <person name="Ishii H."/>
            <person name="Satoh N."/>
            <person name="Nishiyama T."/>
            <person name="Hasebe M."/>
            <person name="Maruyama T."/>
            <person name="Minagawa J."/>
            <person name="Obokata J."/>
            <person name="Shigenobu S."/>
        </authorList>
    </citation>
    <scope>NUCLEOTIDE SEQUENCE [LARGE SCALE GENOMIC DNA]</scope>
</reference>